<dbReference type="RefSeq" id="WP_007923683.1">
    <property type="nucleotide sequence ID" value="NZ_ADVG01000007.1"/>
</dbReference>
<gene>
    <name evidence="1" type="ORF">Krac_0022</name>
</gene>
<evidence type="ECO:0000313" key="2">
    <source>
        <dbReference type="Proteomes" id="UP000004508"/>
    </source>
</evidence>
<accession>D6U8W3</accession>
<keyword evidence="2" id="KW-1185">Reference proteome</keyword>
<sequence>MEMDPSQIKTIGDFRRFVLLLADGIASTTPKSLEEYLRALWNLIQQAQAKPVTYALLGQLLQDAFLVEPLPFHEAWLSYDVPPDLDKDDHEQPFSVLQQMICYQIADLHRMVQAGLLENEWRFYGIDSPTGHRWFNFDPSSYLQCAPQSIQEDGTSTDASWLDLAILLWLGQIYE</sequence>
<dbReference type="OrthoDB" id="1149259at2"/>
<evidence type="ECO:0000313" key="1">
    <source>
        <dbReference type="EMBL" id="EFH79571.1"/>
    </source>
</evidence>
<proteinExistence type="predicted"/>
<dbReference type="eggNOG" id="ENOG50337KG">
    <property type="taxonomic scope" value="Bacteria"/>
</dbReference>
<dbReference type="InParanoid" id="D6U8W3"/>
<protein>
    <submittedName>
        <fullName evidence="1">Uncharacterized protein</fullName>
    </submittedName>
</protein>
<dbReference type="Proteomes" id="UP000004508">
    <property type="component" value="Unassembled WGS sequence"/>
</dbReference>
<reference evidence="1 2" key="1">
    <citation type="journal article" date="2011" name="Stand. Genomic Sci.">
        <title>Non-contiguous finished genome sequence and contextual data of the filamentous soil bacterium Ktedonobacter racemifer type strain (SOSP1-21).</title>
        <authorList>
            <person name="Chang Y.J."/>
            <person name="Land M."/>
            <person name="Hauser L."/>
            <person name="Chertkov O."/>
            <person name="Del Rio T.G."/>
            <person name="Nolan M."/>
            <person name="Copeland A."/>
            <person name="Tice H."/>
            <person name="Cheng J.F."/>
            <person name="Lucas S."/>
            <person name="Han C."/>
            <person name="Goodwin L."/>
            <person name="Pitluck S."/>
            <person name="Ivanova N."/>
            <person name="Ovchinikova G."/>
            <person name="Pati A."/>
            <person name="Chen A."/>
            <person name="Palaniappan K."/>
            <person name="Mavromatis K."/>
            <person name="Liolios K."/>
            <person name="Brettin T."/>
            <person name="Fiebig A."/>
            <person name="Rohde M."/>
            <person name="Abt B."/>
            <person name="Goker M."/>
            <person name="Detter J.C."/>
            <person name="Woyke T."/>
            <person name="Bristow J."/>
            <person name="Eisen J.A."/>
            <person name="Markowitz V."/>
            <person name="Hugenholtz P."/>
            <person name="Kyrpides N.C."/>
            <person name="Klenk H.P."/>
            <person name="Lapidus A."/>
        </authorList>
    </citation>
    <scope>NUCLEOTIDE SEQUENCE [LARGE SCALE GENOMIC DNA]</scope>
    <source>
        <strain evidence="2">DSM 44963</strain>
    </source>
</reference>
<dbReference type="EMBL" id="ADVG01000007">
    <property type="protein sequence ID" value="EFH79571.1"/>
    <property type="molecule type" value="Genomic_DNA"/>
</dbReference>
<name>D6U8W3_KTERA</name>
<dbReference type="AlphaFoldDB" id="D6U8W3"/>
<comment type="caution">
    <text evidence="1">The sequence shown here is derived from an EMBL/GenBank/DDBJ whole genome shotgun (WGS) entry which is preliminary data.</text>
</comment>
<organism evidence="1 2">
    <name type="scientific">Ktedonobacter racemifer DSM 44963</name>
    <dbReference type="NCBI Taxonomy" id="485913"/>
    <lineage>
        <taxon>Bacteria</taxon>
        <taxon>Bacillati</taxon>
        <taxon>Chloroflexota</taxon>
        <taxon>Ktedonobacteria</taxon>
        <taxon>Ktedonobacterales</taxon>
        <taxon>Ktedonobacteraceae</taxon>
        <taxon>Ktedonobacter</taxon>
    </lineage>
</organism>